<keyword evidence="2" id="KW-1185">Reference proteome</keyword>
<proteinExistence type="predicted"/>
<evidence type="ECO:0000313" key="1">
    <source>
        <dbReference type="EMBL" id="KAJ4443116.1"/>
    </source>
</evidence>
<organism evidence="1 2">
    <name type="scientific">Periplaneta americana</name>
    <name type="common">American cockroach</name>
    <name type="synonym">Blatta americana</name>
    <dbReference type="NCBI Taxonomy" id="6978"/>
    <lineage>
        <taxon>Eukaryota</taxon>
        <taxon>Metazoa</taxon>
        <taxon>Ecdysozoa</taxon>
        <taxon>Arthropoda</taxon>
        <taxon>Hexapoda</taxon>
        <taxon>Insecta</taxon>
        <taxon>Pterygota</taxon>
        <taxon>Neoptera</taxon>
        <taxon>Polyneoptera</taxon>
        <taxon>Dictyoptera</taxon>
        <taxon>Blattodea</taxon>
        <taxon>Blattoidea</taxon>
        <taxon>Blattidae</taxon>
        <taxon>Blattinae</taxon>
        <taxon>Periplaneta</taxon>
    </lineage>
</organism>
<reference evidence="1 2" key="1">
    <citation type="journal article" date="2022" name="Allergy">
        <title>Genome assembly and annotation of Periplaneta americana reveal a comprehensive cockroach allergen profile.</title>
        <authorList>
            <person name="Wang L."/>
            <person name="Xiong Q."/>
            <person name="Saelim N."/>
            <person name="Wang L."/>
            <person name="Nong W."/>
            <person name="Wan A.T."/>
            <person name="Shi M."/>
            <person name="Liu X."/>
            <person name="Cao Q."/>
            <person name="Hui J.H.L."/>
            <person name="Sookrung N."/>
            <person name="Leung T.F."/>
            <person name="Tungtrongchitr A."/>
            <person name="Tsui S.K.W."/>
        </authorList>
    </citation>
    <scope>NUCLEOTIDE SEQUENCE [LARGE SCALE GENOMIC DNA]</scope>
    <source>
        <strain evidence="1">PWHHKU_190912</strain>
    </source>
</reference>
<dbReference type="EMBL" id="JAJSOF020000013">
    <property type="protein sequence ID" value="KAJ4443116.1"/>
    <property type="molecule type" value="Genomic_DNA"/>
</dbReference>
<dbReference type="Proteomes" id="UP001148838">
    <property type="component" value="Unassembled WGS sequence"/>
</dbReference>
<accession>A0ABQ8TAW3</accession>
<name>A0ABQ8TAW3_PERAM</name>
<protein>
    <submittedName>
        <fullName evidence="1">Uncharacterized protein</fullName>
    </submittedName>
</protein>
<evidence type="ECO:0000313" key="2">
    <source>
        <dbReference type="Proteomes" id="UP001148838"/>
    </source>
</evidence>
<sequence length="161" mass="18526">MFETLQFKEEIRKEIDRCLDSSRQHSLKCAKGKRSHPVCPVVQQEEVESIPASSYECTMVHCVLRGPRPILSTPAVKAYISHEIHQELLYSVKLQNEIAVIDQDIERLQSGFSPTTKNRKYVNTDARISRIVERYENYKNSDDILGYLLPTGHNIAGNFYL</sequence>
<gene>
    <name evidence="1" type="ORF">ANN_04766</name>
</gene>
<comment type="caution">
    <text evidence="1">The sequence shown here is derived from an EMBL/GenBank/DDBJ whole genome shotgun (WGS) entry which is preliminary data.</text>
</comment>